<evidence type="ECO:0000313" key="3">
    <source>
        <dbReference type="Proteomes" id="UP000533598"/>
    </source>
</evidence>
<dbReference type="Proteomes" id="UP000533598">
    <property type="component" value="Unassembled WGS sequence"/>
</dbReference>
<dbReference type="RefSeq" id="WP_185008706.1">
    <property type="nucleotide sequence ID" value="NZ_BAAAUI010000084.1"/>
</dbReference>
<evidence type="ECO:0000256" key="1">
    <source>
        <dbReference type="SAM" id="SignalP"/>
    </source>
</evidence>
<dbReference type="AlphaFoldDB" id="A0A7W7CIJ7"/>
<name>A0A7W7CIJ7_9PSEU</name>
<keyword evidence="1" id="KW-0732">Signal</keyword>
<dbReference type="EMBL" id="JACHMH010000001">
    <property type="protein sequence ID" value="MBB4681836.1"/>
    <property type="molecule type" value="Genomic_DNA"/>
</dbReference>
<keyword evidence="3" id="KW-1185">Reference proteome</keyword>
<evidence type="ECO:0000313" key="2">
    <source>
        <dbReference type="EMBL" id="MBB4681836.1"/>
    </source>
</evidence>
<sequence length="145" mass="15216">MHRILARAVIGVSLLLLLGCTPPPSSQAVARLMSDEVHRLSAVEARLAAAAANEPRRATEPSAGAYFSAILPIAQEGWRLATQLQETSTEHSLATAPALDHLARAYASLEGAARAADLLDSRRARQEVASAMVAVQATTPRLSGA</sequence>
<proteinExistence type="predicted"/>
<feature type="chain" id="PRO_5030904624" evidence="1">
    <location>
        <begin position="29"/>
        <end position="145"/>
    </location>
</feature>
<reference evidence="2 3" key="1">
    <citation type="submission" date="2020-08" db="EMBL/GenBank/DDBJ databases">
        <title>Sequencing the genomes of 1000 actinobacteria strains.</title>
        <authorList>
            <person name="Klenk H.-P."/>
        </authorList>
    </citation>
    <scope>NUCLEOTIDE SEQUENCE [LARGE SCALE GENOMIC DNA]</scope>
    <source>
        <strain evidence="2 3">DSM 44230</strain>
    </source>
</reference>
<dbReference type="PROSITE" id="PS51257">
    <property type="entry name" value="PROKAR_LIPOPROTEIN"/>
    <property type="match status" value="1"/>
</dbReference>
<organism evidence="2 3">
    <name type="scientific">Crossiella cryophila</name>
    <dbReference type="NCBI Taxonomy" id="43355"/>
    <lineage>
        <taxon>Bacteria</taxon>
        <taxon>Bacillati</taxon>
        <taxon>Actinomycetota</taxon>
        <taxon>Actinomycetes</taxon>
        <taxon>Pseudonocardiales</taxon>
        <taxon>Pseudonocardiaceae</taxon>
        <taxon>Crossiella</taxon>
    </lineage>
</organism>
<feature type="signal peptide" evidence="1">
    <location>
        <begin position="1"/>
        <end position="28"/>
    </location>
</feature>
<gene>
    <name evidence="2" type="ORF">HNR67_007954</name>
</gene>
<comment type="caution">
    <text evidence="2">The sequence shown here is derived from an EMBL/GenBank/DDBJ whole genome shotgun (WGS) entry which is preliminary data.</text>
</comment>
<accession>A0A7W7CIJ7</accession>
<protein>
    <submittedName>
        <fullName evidence="2">Uncharacterized protein</fullName>
    </submittedName>
</protein>